<organism evidence="10 11">
    <name type="scientific">Amycolatopsis rhabdoformis</name>
    <dbReference type="NCBI Taxonomy" id="1448059"/>
    <lineage>
        <taxon>Bacteria</taxon>
        <taxon>Bacillati</taxon>
        <taxon>Actinomycetota</taxon>
        <taxon>Actinomycetes</taxon>
        <taxon>Pseudonocardiales</taxon>
        <taxon>Pseudonocardiaceae</taxon>
        <taxon>Amycolatopsis</taxon>
    </lineage>
</organism>
<dbReference type="RefSeq" id="WP_326568161.1">
    <property type="nucleotide sequence ID" value="NZ_CP142149.1"/>
</dbReference>
<protein>
    <recommendedName>
        <fullName evidence="5">Arsenite methyltransferase</fullName>
        <ecNumber evidence="4">2.1.1.137</ecNumber>
    </recommendedName>
</protein>
<proteinExistence type="inferred from homology"/>
<evidence type="ECO:0000256" key="5">
    <source>
        <dbReference type="ARBA" id="ARBA00034545"/>
    </source>
</evidence>
<keyword evidence="2" id="KW-0949">S-adenosyl-L-methionine</keyword>
<dbReference type="Gene3D" id="3.40.50.150">
    <property type="entry name" value="Vaccinia Virus protein VP39"/>
    <property type="match status" value="1"/>
</dbReference>
<dbReference type="GO" id="GO:0032259">
    <property type="term" value="P:methylation"/>
    <property type="evidence" value="ECO:0007669"/>
    <property type="project" value="UniProtKB-KW"/>
</dbReference>
<evidence type="ECO:0000256" key="1">
    <source>
        <dbReference type="ARBA" id="ARBA00022679"/>
    </source>
</evidence>
<evidence type="ECO:0000259" key="9">
    <source>
        <dbReference type="Pfam" id="PF13847"/>
    </source>
</evidence>
<evidence type="ECO:0000313" key="10">
    <source>
        <dbReference type="EMBL" id="WSE29192.1"/>
    </source>
</evidence>
<feature type="domain" description="Methyltransferase" evidence="9">
    <location>
        <begin position="89"/>
        <end position="221"/>
    </location>
</feature>
<keyword evidence="11" id="KW-1185">Reference proteome</keyword>
<comment type="similarity">
    <text evidence="3">Belongs to the methyltransferase superfamily. Arsenite methyltransferase family.</text>
</comment>
<reference evidence="10 11" key="1">
    <citation type="journal article" date="2015" name="Int. J. Syst. Evol. Microbiol.">
        <title>Amycolatopsis rhabdoformis sp. nov., an actinomycete isolated from a tropical forest soil.</title>
        <authorList>
            <person name="Souza W.R."/>
            <person name="Silva R.E."/>
            <person name="Goodfellow M."/>
            <person name="Busarakam K."/>
            <person name="Figueiro F.S."/>
            <person name="Ferreira D."/>
            <person name="Rodrigues-Filho E."/>
            <person name="Moraes L.A.B."/>
            <person name="Zucchi T.D."/>
        </authorList>
    </citation>
    <scope>NUCLEOTIDE SEQUENCE [LARGE SCALE GENOMIC DNA]</scope>
    <source>
        <strain evidence="10 11">NCIMB 14900</strain>
    </source>
</reference>
<dbReference type="NCBIfam" id="NF008823">
    <property type="entry name" value="PRK11873.1"/>
    <property type="match status" value="1"/>
</dbReference>
<evidence type="ECO:0000256" key="7">
    <source>
        <dbReference type="ARBA" id="ARBA00047943"/>
    </source>
</evidence>
<dbReference type="InterPro" id="IPR026669">
    <property type="entry name" value="Arsenite_MeTrfase-like"/>
</dbReference>
<name>A0ABZ1I5X7_9PSEU</name>
<accession>A0ABZ1I5X7</accession>
<dbReference type="Pfam" id="PF13847">
    <property type="entry name" value="Methyltransf_31"/>
    <property type="match status" value="1"/>
</dbReference>
<keyword evidence="1" id="KW-0808">Transferase</keyword>
<evidence type="ECO:0000256" key="6">
    <source>
        <dbReference type="ARBA" id="ARBA00047941"/>
    </source>
</evidence>
<dbReference type="GO" id="GO:0008168">
    <property type="term" value="F:methyltransferase activity"/>
    <property type="evidence" value="ECO:0007669"/>
    <property type="project" value="UniProtKB-KW"/>
</dbReference>
<dbReference type="InterPro" id="IPR029063">
    <property type="entry name" value="SAM-dependent_MTases_sf"/>
</dbReference>
<dbReference type="CDD" id="cd02440">
    <property type="entry name" value="AdoMet_MTases"/>
    <property type="match status" value="1"/>
</dbReference>
<dbReference type="EC" id="2.1.1.137" evidence="4"/>
<dbReference type="PANTHER" id="PTHR43675:SF8">
    <property type="entry name" value="ARSENITE METHYLTRANSFERASE"/>
    <property type="match status" value="1"/>
</dbReference>
<comment type="catalytic activity">
    <reaction evidence="7">
        <text>arsenic triglutathione + 2 [thioredoxin]-dithiol + 2 S-adenosyl-L-methionine + H2O = dimethylarsinous acid + 2 [thioredoxin]-disulfide + 3 glutathione + 2 S-adenosyl-L-homocysteine + 2 H(+)</text>
        <dbReference type="Rhea" id="RHEA:69464"/>
        <dbReference type="Rhea" id="RHEA-COMP:10698"/>
        <dbReference type="Rhea" id="RHEA-COMP:10700"/>
        <dbReference type="ChEBI" id="CHEBI:15377"/>
        <dbReference type="ChEBI" id="CHEBI:15378"/>
        <dbReference type="ChEBI" id="CHEBI:23808"/>
        <dbReference type="ChEBI" id="CHEBI:29950"/>
        <dbReference type="ChEBI" id="CHEBI:50058"/>
        <dbReference type="ChEBI" id="CHEBI:57856"/>
        <dbReference type="ChEBI" id="CHEBI:57925"/>
        <dbReference type="ChEBI" id="CHEBI:59789"/>
        <dbReference type="ChEBI" id="CHEBI:183640"/>
        <dbReference type="EC" id="2.1.1.137"/>
    </reaction>
</comment>
<evidence type="ECO:0000256" key="3">
    <source>
        <dbReference type="ARBA" id="ARBA00034487"/>
    </source>
</evidence>
<dbReference type="EMBL" id="CP142149">
    <property type="protein sequence ID" value="WSE29192.1"/>
    <property type="molecule type" value="Genomic_DNA"/>
</dbReference>
<evidence type="ECO:0000256" key="4">
    <source>
        <dbReference type="ARBA" id="ARBA00034521"/>
    </source>
</evidence>
<evidence type="ECO:0000256" key="8">
    <source>
        <dbReference type="ARBA" id="ARBA00048428"/>
    </source>
</evidence>
<comment type="catalytic activity">
    <reaction evidence="6">
        <text>arsenic triglutathione + [thioredoxin]-dithiol + S-adenosyl-L-methionine + 2 H2O = methylarsonous acid + [thioredoxin]-disulfide + 3 glutathione + S-adenosyl-L-homocysteine + H(+)</text>
        <dbReference type="Rhea" id="RHEA:69460"/>
        <dbReference type="Rhea" id="RHEA-COMP:10698"/>
        <dbReference type="Rhea" id="RHEA-COMP:10700"/>
        <dbReference type="ChEBI" id="CHEBI:15377"/>
        <dbReference type="ChEBI" id="CHEBI:15378"/>
        <dbReference type="ChEBI" id="CHEBI:17826"/>
        <dbReference type="ChEBI" id="CHEBI:29950"/>
        <dbReference type="ChEBI" id="CHEBI:50058"/>
        <dbReference type="ChEBI" id="CHEBI:57856"/>
        <dbReference type="ChEBI" id="CHEBI:57925"/>
        <dbReference type="ChEBI" id="CHEBI:59789"/>
        <dbReference type="ChEBI" id="CHEBI:183640"/>
        <dbReference type="EC" id="2.1.1.137"/>
    </reaction>
</comment>
<sequence>MTEADLRETVRRRYAAAAVKVSEGATACCGPAPAEVAEGAASCCGPAPVEVDDNFGPTLYAADEREALPAEAVAASLGCGNPTAVADLNPGERVLDLGSGGGIDVLLSARRVGPSGKAYGLDMTDEMLSLARANAAKAGATNVEFLKGTIEAIPLPSNSIDVVISNCVINLSTDKPAVFAESFRVLRPGGRLGISDVLADDHLSPAQRAERGDYVGCIAGALSFAEYRAGLTAAGFTSIEITPTHPVADGMHSALVRAVRPVDGSAE</sequence>
<dbReference type="InterPro" id="IPR025714">
    <property type="entry name" value="Methyltranfer_dom"/>
</dbReference>
<dbReference type="SUPFAM" id="SSF53335">
    <property type="entry name" value="S-adenosyl-L-methionine-dependent methyltransferases"/>
    <property type="match status" value="1"/>
</dbReference>
<comment type="catalytic activity">
    <reaction evidence="8">
        <text>arsenic triglutathione + 3 [thioredoxin]-dithiol + 3 S-adenosyl-L-methionine = trimethylarsine + 3 [thioredoxin]-disulfide + 3 glutathione + 3 S-adenosyl-L-homocysteine + 3 H(+)</text>
        <dbReference type="Rhea" id="RHEA:69432"/>
        <dbReference type="Rhea" id="RHEA-COMP:10698"/>
        <dbReference type="Rhea" id="RHEA-COMP:10700"/>
        <dbReference type="ChEBI" id="CHEBI:15378"/>
        <dbReference type="ChEBI" id="CHEBI:27130"/>
        <dbReference type="ChEBI" id="CHEBI:29950"/>
        <dbReference type="ChEBI" id="CHEBI:50058"/>
        <dbReference type="ChEBI" id="CHEBI:57856"/>
        <dbReference type="ChEBI" id="CHEBI:57925"/>
        <dbReference type="ChEBI" id="CHEBI:59789"/>
        <dbReference type="ChEBI" id="CHEBI:183640"/>
        <dbReference type="EC" id="2.1.1.137"/>
    </reaction>
</comment>
<dbReference type="PANTHER" id="PTHR43675">
    <property type="entry name" value="ARSENITE METHYLTRANSFERASE"/>
    <property type="match status" value="1"/>
</dbReference>
<keyword evidence="10" id="KW-0489">Methyltransferase</keyword>
<evidence type="ECO:0000313" key="11">
    <source>
        <dbReference type="Proteomes" id="UP001330812"/>
    </source>
</evidence>
<dbReference type="Proteomes" id="UP001330812">
    <property type="component" value="Chromosome"/>
</dbReference>
<evidence type="ECO:0000256" key="2">
    <source>
        <dbReference type="ARBA" id="ARBA00022691"/>
    </source>
</evidence>
<gene>
    <name evidence="10" type="primary">arsM</name>
    <name evidence="10" type="ORF">VSH64_41345</name>
</gene>